<reference evidence="1 2" key="1">
    <citation type="submission" date="2020-08" db="EMBL/GenBank/DDBJ databases">
        <authorList>
            <person name="Hejnol A."/>
        </authorList>
    </citation>
    <scope>NUCLEOTIDE SEQUENCE [LARGE SCALE GENOMIC DNA]</scope>
</reference>
<evidence type="ECO:0000313" key="2">
    <source>
        <dbReference type="Proteomes" id="UP000549394"/>
    </source>
</evidence>
<protein>
    <submittedName>
        <fullName evidence="1">Uncharacterized protein</fullName>
    </submittedName>
</protein>
<accession>A0A7I8WBB8</accession>
<dbReference type="Proteomes" id="UP000549394">
    <property type="component" value="Unassembled WGS sequence"/>
</dbReference>
<dbReference type="AlphaFoldDB" id="A0A7I8WBB8"/>
<keyword evidence="2" id="KW-1185">Reference proteome</keyword>
<evidence type="ECO:0000313" key="1">
    <source>
        <dbReference type="EMBL" id="CAD5125418.1"/>
    </source>
</evidence>
<sequence length="139" mass="15774">MGSTENTILQDKATNKVSIAEYIDLNHTTEEKDVQNIIMIVDHEQLVTLIEPLNCDAEPRLFDNISVISPLHGNILHFNENDINMEDSFESIPEVNYDSNGKFRIFPTGSEKGKELLVSNGHSFVIKRKDKTSIILEMK</sequence>
<dbReference type="EMBL" id="CAJFCJ010000026">
    <property type="protein sequence ID" value="CAD5125418.1"/>
    <property type="molecule type" value="Genomic_DNA"/>
</dbReference>
<gene>
    <name evidence="1" type="ORF">DGYR_LOCUS12795</name>
</gene>
<organism evidence="1 2">
    <name type="scientific">Dimorphilus gyrociliatus</name>
    <dbReference type="NCBI Taxonomy" id="2664684"/>
    <lineage>
        <taxon>Eukaryota</taxon>
        <taxon>Metazoa</taxon>
        <taxon>Spiralia</taxon>
        <taxon>Lophotrochozoa</taxon>
        <taxon>Annelida</taxon>
        <taxon>Polychaeta</taxon>
        <taxon>Polychaeta incertae sedis</taxon>
        <taxon>Dinophilidae</taxon>
        <taxon>Dimorphilus</taxon>
    </lineage>
</organism>
<proteinExistence type="predicted"/>
<comment type="caution">
    <text evidence="1">The sequence shown here is derived from an EMBL/GenBank/DDBJ whole genome shotgun (WGS) entry which is preliminary data.</text>
</comment>
<name>A0A7I8WBB8_9ANNE</name>